<dbReference type="STRING" id="258594.RPA3122"/>
<dbReference type="AlphaFoldDB" id="Q6N561"/>
<keyword evidence="4" id="KW-0732">Signal</keyword>
<evidence type="ECO:0000256" key="6">
    <source>
        <dbReference type="ARBA" id="ARBA00022841"/>
    </source>
</evidence>
<dbReference type="UniPathway" id="UPA00286"/>
<dbReference type="SUPFAM" id="SSF52266">
    <property type="entry name" value="SGNH hydrolase"/>
    <property type="match status" value="1"/>
</dbReference>
<keyword evidence="10" id="KW-1185">Reference proteome</keyword>
<gene>
    <name evidence="8" type="ordered locus">RPA3122</name>
    <name evidence="9" type="ORF">TX73_016145</name>
</gene>
<dbReference type="EMBL" id="BX572603">
    <property type="protein sequence ID" value="CAE28563.1"/>
    <property type="molecule type" value="Genomic_DNA"/>
</dbReference>
<evidence type="ECO:0000256" key="4">
    <source>
        <dbReference type="ARBA" id="ARBA00022729"/>
    </source>
</evidence>
<name>Q6N561_RHOPA</name>
<evidence type="ECO:0000256" key="1">
    <source>
        <dbReference type="ARBA" id="ARBA00004418"/>
    </source>
</evidence>
<sequence>MAINKHIARTVWALIFTVLLALPVVTAWNLIAAPMNPRLLAIIGKRLGGVTAKDPLDWSWKAVGDGTLQKALALRVAEANPLRPWLIRSYNQLRASLFDELTAQGLVRGKDRQLLETFYLDDYCQRTVGMADERARDRIPLLKDIQDFYRSRGGVFLFVVTPSKLGYMPEAFTGTRPCPSTEAARNELRPRYVELLRQAGIEVFDAAALVYAQRHVQAMPLFPRDGAHWNDLGLAIASVAILNRLNQVAGRTVAAPLTYSMTIDDQATERDIDLIGFQNRLLDPPPIRTPHVQYRSEIDCSTFPGRDANAAIVGGSFIRMTAEVLIRDACMARLDSYFYLKLEREGGIPFRTLDRDLSPAQLARLRDTQILILEENESFLGKSAHVRALHEILMQR</sequence>
<dbReference type="HOGENOM" id="CLU_703744_0_0_5"/>
<proteinExistence type="predicted"/>
<evidence type="ECO:0000256" key="5">
    <source>
        <dbReference type="ARBA" id="ARBA00022764"/>
    </source>
</evidence>
<evidence type="ECO:0000313" key="9">
    <source>
        <dbReference type="EMBL" id="WCL93287.1"/>
    </source>
</evidence>
<evidence type="ECO:0000313" key="10">
    <source>
        <dbReference type="Proteomes" id="UP000001426"/>
    </source>
</evidence>
<evidence type="ECO:0000256" key="2">
    <source>
        <dbReference type="ARBA" id="ARBA00005182"/>
    </source>
</evidence>
<organism evidence="8">
    <name type="scientific">Rhodopseudomonas palustris (strain ATCC BAA-98 / CGA009)</name>
    <dbReference type="NCBI Taxonomy" id="258594"/>
    <lineage>
        <taxon>Bacteria</taxon>
        <taxon>Pseudomonadati</taxon>
        <taxon>Pseudomonadota</taxon>
        <taxon>Alphaproteobacteria</taxon>
        <taxon>Hyphomicrobiales</taxon>
        <taxon>Nitrobacteraceae</taxon>
        <taxon>Rhodopseudomonas</taxon>
    </lineage>
</organism>
<dbReference type="eggNOG" id="ENOG5032JCA">
    <property type="taxonomic scope" value="Bacteria"/>
</dbReference>
<evidence type="ECO:0000256" key="3">
    <source>
        <dbReference type="ARBA" id="ARBA00022679"/>
    </source>
</evidence>
<feature type="domain" description="AlgX/AlgJ SGNH hydrolase-like" evidence="7">
    <location>
        <begin position="126"/>
        <end position="248"/>
    </location>
</feature>
<dbReference type="EMBL" id="CP116810">
    <property type="protein sequence ID" value="WCL93287.1"/>
    <property type="molecule type" value="Genomic_DNA"/>
</dbReference>
<dbReference type="GO" id="GO:0042597">
    <property type="term" value="C:periplasmic space"/>
    <property type="evidence" value="ECO:0007669"/>
    <property type="project" value="UniProtKB-SubCell"/>
</dbReference>
<reference evidence="8 10" key="2">
    <citation type="journal article" date="2004" name="Nat. Biotechnol.">
        <title>Complete genome sequence of the metabolically versatile photosynthetic bacterium Rhodopseudomonas palustris.</title>
        <authorList>
            <person name="Larimer F.W."/>
            <person name="Chain P."/>
            <person name="Hauser L."/>
            <person name="Lamerdin J."/>
            <person name="Malfatti S."/>
            <person name="Do L."/>
            <person name="Land M.L."/>
            <person name="Pelletier D.A."/>
            <person name="Beatty J.T."/>
            <person name="Lang A.S."/>
            <person name="Tabita F.R."/>
            <person name="Gibson J.L."/>
            <person name="Hanson T.E."/>
            <person name="Bobst C."/>
            <person name="Torres J.L."/>
            <person name="Peres C."/>
            <person name="Harrison F.H."/>
            <person name="Gibson J."/>
            <person name="Harwood C.S."/>
        </authorList>
    </citation>
    <scope>NUCLEOTIDE SEQUENCE [LARGE SCALE GENOMIC DNA]</scope>
    <source>
        <strain evidence="10">ATCC BAA-98 / CGA009</strain>
        <strain evidence="8">CGA009</strain>
    </source>
</reference>
<keyword evidence="3" id="KW-0808">Transferase</keyword>
<reference evidence="9" key="3">
    <citation type="submission" date="2022-12" db="EMBL/GenBank/DDBJ databases">
        <title>Complete genome sequence of Rhodopseudomonas palustris CGA0092 and corrections to the R. palustris CGA009 genome sequence.</title>
        <authorList>
            <person name="Mazny B.R."/>
            <person name="Sheff O.F."/>
            <person name="LaSarre B."/>
            <person name="McKinlay A."/>
            <person name="McKinlay J.B."/>
        </authorList>
    </citation>
    <scope>NUCLEOTIDE SEQUENCE</scope>
    <source>
        <strain evidence="9">CGA009</strain>
    </source>
</reference>
<keyword evidence="6" id="KW-0016">Alginate biosynthesis</keyword>
<keyword evidence="5" id="KW-0574">Periplasm</keyword>
<dbReference type="KEGG" id="rpa:TX73_016145"/>
<evidence type="ECO:0000259" key="7">
    <source>
        <dbReference type="Pfam" id="PF16822"/>
    </source>
</evidence>
<dbReference type="GeneID" id="66894204"/>
<dbReference type="GO" id="GO:0042121">
    <property type="term" value="P:alginic acid biosynthetic process"/>
    <property type="evidence" value="ECO:0007669"/>
    <property type="project" value="UniProtKB-UniPathway"/>
</dbReference>
<comment type="subcellular location">
    <subcellularLocation>
        <location evidence="1">Periplasm</location>
    </subcellularLocation>
</comment>
<dbReference type="InterPro" id="IPR031811">
    <property type="entry name" value="ALGX/ALGJ_SGNH-like"/>
</dbReference>
<dbReference type="RefSeq" id="WP_011158667.1">
    <property type="nucleotide sequence ID" value="NZ_CP116810.1"/>
</dbReference>
<reference evidence="9" key="1">
    <citation type="submission" date="2003-07" db="EMBL/GenBank/DDBJ databases">
        <authorList>
            <consortium name="Rhodopseudomonas genome consortium"/>
            <person name="Larimer F."/>
            <person name="Harwood C."/>
        </authorList>
    </citation>
    <scope>NUCLEOTIDE SEQUENCE</scope>
    <source>
        <strain evidence="9">CGA009</strain>
    </source>
</reference>
<comment type="pathway">
    <text evidence="2">Glycan biosynthesis; alginate biosynthesis.</text>
</comment>
<evidence type="ECO:0000313" key="8">
    <source>
        <dbReference type="EMBL" id="CAE28563.1"/>
    </source>
</evidence>
<protein>
    <recommendedName>
        <fullName evidence="7">AlgX/AlgJ SGNH hydrolase-like domain-containing protein</fullName>
    </recommendedName>
</protein>
<accession>Q6N561</accession>
<dbReference type="GO" id="GO:0016740">
    <property type="term" value="F:transferase activity"/>
    <property type="evidence" value="ECO:0007669"/>
    <property type="project" value="UniProtKB-KW"/>
</dbReference>
<dbReference type="Pfam" id="PF16822">
    <property type="entry name" value="ALGX"/>
    <property type="match status" value="1"/>
</dbReference>
<dbReference type="Proteomes" id="UP000001426">
    <property type="component" value="Chromosome"/>
</dbReference>